<sequence length="171" mass="20508">MQSRPDQNEFIVLVNQHRGMLYKVCNLYCSSEYDKQDLFQEIVIQLWKAYPRFRGDSKFGTWLYRIALNTAISDLRKQKKHIQSVEPDQLPTEIQDIQYNKDKEEKLQQLYRAIHQLPEIERGIVMLYLEDKSYDEMEEILGINQNNLRVKMNRIKEKLRKLTKVVEHGFG</sequence>
<dbReference type="SUPFAM" id="SSF88659">
    <property type="entry name" value="Sigma3 and sigma4 domains of RNA polymerase sigma factors"/>
    <property type="match status" value="1"/>
</dbReference>
<dbReference type="InterPro" id="IPR013249">
    <property type="entry name" value="RNA_pol_sigma70_r4_t2"/>
</dbReference>
<dbReference type="Pfam" id="PF04542">
    <property type="entry name" value="Sigma70_r2"/>
    <property type="match status" value="1"/>
</dbReference>
<dbReference type="Gene3D" id="1.10.1740.10">
    <property type="match status" value="1"/>
</dbReference>
<dbReference type="GO" id="GO:0016987">
    <property type="term" value="F:sigma factor activity"/>
    <property type="evidence" value="ECO:0007669"/>
    <property type="project" value="UniProtKB-KW"/>
</dbReference>
<dbReference type="OrthoDB" id="9780326at2"/>
<dbReference type="CDD" id="cd06171">
    <property type="entry name" value="Sigma70_r4"/>
    <property type="match status" value="1"/>
</dbReference>
<keyword evidence="2" id="KW-0805">Transcription regulation</keyword>
<dbReference type="SUPFAM" id="SSF88946">
    <property type="entry name" value="Sigma2 domain of RNA polymerase sigma factors"/>
    <property type="match status" value="1"/>
</dbReference>
<accession>A0A3B7MUQ4</accession>
<dbReference type="InterPro" id="IPR013324">
    <property type="entry name" value="RNA_pol_sigma_r3/r4-like"/>
</dbReference>
<gene>
    <name evidence="7" type="ORF">D3H65_23625</name>
</gene>
<dbReference type="KEGG" id="pseg:D3H65_23625"/>
<dbReference type="Pfam" id="PF08281">
    <property type="entry name" value="Sigma70_r4_2"/>
    <property type="match status" value="1"/>
</dbReference>
<dbReference type="GO" id="GO:0003677">
    <property type="term" value="F:DNA binding"/>
    <property type="evidence" value="ECO:0007669"/>
    <property type="project" value="InterPro"/>
</dbReference>
<dbReference type="PANTHER" id="PTHR43133:SF45">
    <property type="entry name" value="RNA POLYMERASE ECF-TYPE SIGMA FACTOR"/>
    <property type="match status" value="1"/>
</dbReference>
<dbReference type="InterPro" id="IPR039425">
    <property type="entry name" value="RNA_pol_sigma-70-like"/>
</dbReference>
<dbReference type="Gene3D" id="1.10.10.10">
    <property type="entry name" value="Winged helix-like DNA-binding domain superfamily/Winged helix DNA-binding domain"/>
    <property type="match status" value="1"/>
</dbReference>
<dbReference type="NCBIfam" id="TIGR02937">
    <property type="entry name" value="sigma70-ECF"/>
    <property type="match status" value="1"/>
</dbReference>
<feature type="domain" description="RNA polymerase sigma factor 70 region 4 type 2" evidence="6">
    <location>
        <begin position="108"/>
        <end position="159"/>
    </location>
</feature>
<dbReference type="InterPro" id="IPR007627">
    <property type="entry name" value="RNA_pol_sigma70_r2"/>
</dbReference>
<keyword evidence="4" id="KW-0804">Transcription</keyword>
<reference evidence="7 8" key="1">
    <citation type="submission" date="2018-09" db="EMBL/GenBank/DDBJ databases">
        <title>Genome sequencing of strain 6GH32-13.</title>
        <authorList>
            <person name="Weon H.-Y."/>
            <person name="Heo J."/>
            <person name="Kwon S.-W."/>
        </authorList>
    </citation>
    <scope>NUCLEOTIDE SEQUENCE [LARGE SCALE GENOMIC DNA]</scope>
    <source>
        <strain evidence="7 8">5GH32-13</strain>
    </source>
</reference>
<dbReference type="AlphaFoldDB" id="A0A3B7MUQ4"/>
<dbReference type="InterPro" id="IPR013325">
    <property type="entry name" value="RNA_pol_sigma_r2"/>
</dbReference>
<proteinExistence type="inferred from homology"/>
<comment type="similarity">
    <text evidence="1">Belongs to the sigma-70 factor family. ECF subfamily.</text>
</comment>
<dbReference type="Proteomes" id="UP000263900">
    <property type="component" value="Chromosome"/>
</dbReference>
<dbReference type="InterPro" id="IPR014284">
    <property type="entry name" value="RNA_pol_sigma-70_dom"/>
</dbReference>
<dbReference type="PANTHER" id="PTHR43133">
    <property type="entry name" value="RNA POLYMERASE ECF-TYPE SIGMA FACTO"/>
    <property type="match status" value="1"/>
</dbReference>
<keyword evidence="3" id="KW-0731">Sigma factor</keyword>
<evidence type="ECO:0000313" key="7">
    <source>
        <dbReference type="EMBL" id="AXY76800.1"/>
    </source>
</evidence>
<evidence type="ECO:0000313" key="8">
    <source>
        <dbReference type="Proteomes" id="UP000263900"/>
    </source>
</evidence>
<keyword evidence="8" id="KW-1185">Reference proteome</keyword>
<evidence type="ECO:0000259" key="6">
    <source>
        <dbReference type="Pfam" id="PF08281"/>
    </source>
</evidence>
<evidence type="ECO:0000256" key="3">
    <source>
        <dbReference type="ARBA" id="ARBA00023082"/>
    </source>
</evidence>
<dbReference type="EMBL" id="CP032157">
    <property type="protein sequence ID" value="AXY76800.1"/>
    <property type="molecule type" value="Genomic_DNA"/>
</dbReference>
<evidence type="ECO:0000256" key="4">
    <source>
        <dbReference type="ARBA" id="ARBA00023163"/>
    </source>
</evidence>
<evidence type="ECO:0000256" key="1">
    <source>
        <dbReference type="ARBA" id="ARBA00010641"/>
    </source>
</evidence>
<dbReference type="InterPro" id="IPR036388">
    <property type="entry name" value="WH-like_DNA-bd_sf"/>
</dbReference>
<organism evidence="7 8">
    <name type="scientific">Paraflavitalea soli</name>
    <dbReference type="NCBI Taxonomy" id="2315862"/>
    <lineage>
        <taxon>Bacteria</taxon>
        <taxon>Pseudomonadati</taxon>
        <taxon>Bacteroidota</taxon>
        <taxon>Chitinophagia</taxon>
        <taxon>Chitinophagales</taxon>
        <taxon>Chitinophagaceae</taxon>
        <taxon>Paraflavitalea</taxon>
    </lineage>
</organism>
<evidence type="ECO:0000256" key="2">
    <source>
        <dbReference type="ARBA" id="ARBA00023015"/>
    </source>
</evidence>
<evidence type="ECO:0000259" key="5">
    <source>
        <dbReference type="Pfam" id="PF04542"/>
    </source>
</evidence>
<dbReference type="GO" id="GO:0006352">
    <property type="term" value="P:DNA-templated transcription initiation"/>
    <property type="evidence" value="ECO:0007669"/>
    <property type="project" value="InterPro"/>
</dbReference>
<name>A0A3B7MUQ4_9BACT</name>
<protein>
    <submittedName>
        <fullName evidence="7">RNA polymerase sigma factor</fullName>
    </submittedName>
</protein>
<feature type="domain" description="RNA polymerase sigma-70 region 2" evidence="5">
    <location>
        <begin position="13"/>
        <end position="80"/>
    </location>
</feature>